<reference evidence="2" key="1">
    <citation type="submission" date="2018-05" db="EMBL/GenBank/DDBJ databases">
        <authorList>
            <person name="Lanie J.A."/>
            <person name="Ng W.-L."/>
            <person name="Kazmierczak K.M."/>
            <person name="Andrzejewski T.M."/>
            <person name="Davidsen T.M."/>
            <person name="Wayne K.J."/>
            <person name="Tettelin H."/>
            <person name="Glass J.I."/>
            <person name="Rusch D."/>
            <person name="Podicherti R."/>
            <person name="Tsui H.-C.T."/>
            <person name="Winkler M.E."/>
        </authorList>
    </citation>
    <scope>NUCLEOTIDE SEQUENCE</scope>
</reference>
<organism evidence="2">
    <name type="scientific">marine metagenome</name>
    <dbReference type="NCBI Taxonomy" id="408172"/>
    <lineage>
        <taxon>unclassified sequences</taxon>
        <taxon>metagenomes</taxon>
        <taxon>ecological metagenomes</taxon>
    </lineage>
</organism>
<name>A0A382W6F2_9ZZZZ</name>
<feature type="region of interest" description="Disordered" evidence="1">
    <location>
        <begin position="1"/>
        <end position="28"/>
    </location>
</feature>
<dbReference type="EMBL" id="UINC01156964">
    <property type="protein sequence ID" value="SVD53681.1"/>
    <property type="molecule type" value="Genomic_DNA"/>
</dbReference>
<accession>A0A382W6F2</accession>
<proteinExistence type="predicted"/>
<feature type="compositionally biased region" description="Basic and acidic residues" evidence="1">
    <location>
        <begin position="13"/>
        <end position="28"/>
    </location>
</feature>
<evidence type="ECO:0000313" key="2">
    <source>
        <dbReference type="EMBL" id="SVD53681.1"/>
    </source>
</evidence>
<feature type="non-terminal residue" evidence="2">
    <location>
        <position position="28"/>
    </location>
</feature>
<gene>
    <name evidence="2" type="ORF">METZ01_LOCUS406535</name>
</gene>
<dbReference type="AlphaFoldDB" id="A0A382W6F2"/>
<evidence type="ECO:0000256" key="1">
    <source>
        <dbReference type="SAM" id="MobiDB-lite"/>
    </source>
</evidence>
<feature type="compositionally biased region" description="Polar residues" evidence="1">
    <location>
        <begin position="1"/>
        <end position="12"/>
    </location>
</feature>
<protein>
    <submittedName>
        <fullName evidence="2">Uncharacterized protein</fullName>
    </submittedName>
</protein>
<sequence length="28" mass="3379">MEKNNTQTPNTETDTRENPPYYKIDHKL</sequence>